<sequence length="177" mass="19871">MPTTRRRTDIKTSLRKGKLGNAARLTLSQVAKLVSLPVAQDVAHHIHQITVALKAPKDNDSSAKDLADHLAGLLDVLGTALPYLNNAAELVQFCSRLQDTHSELESIQTSQYTTKLASQTQIRDRILQLKEEVFRIMTDLTLRLLVITLADSMHDRQHTHKALARTHWTMSLHRDAL</sequence>
<accession>A0A8H3B772</accession>
<gene>
    <name evidence="1" type="ORF">RDB_LOCUS47911</name>
</gene>
<dbReference type="EMBL" id="CAJMXA010001021">
    <property type="protein sequence ID" value="CAE6449424.1"/>
    <property type="molecule type" value="Genomic_DNA"/>
</dbReference>
<feature type="non-terminal residue" evidence="1">
    <location>
        <position position="1"/>
    </location>
</feature>
<dbReference type="AlphaFoldDB" id="A0A8H3B772"/>
<name>A0A8H3B772_9AGAM</name>
<comment type="caution">
    <text evidence="1">The sequence shown here is derived from an EMBL/GenBank/DDBJ whole genome shotgun (WGS) entry which is preliminary data.</text>
</comment>
<reference evidence="1" key="1">
    <citation type="submission" date="2021-01" db="EMBL/GenBank/DDBJ databases">
        <authorList>
            <person name="Kaushik A."/>
        </authorList>
    </citation>
    <scope>NUCLEOTIDE SEQUENCE</scope>
    <source>
        <strain evidence="1">AG6-10EEA</strain>
    </source>
</reference>
<evidence type="ECO:0000313" key="1">
    <source>
        <dbReference type="EMBL" id="CAE6449424.1"/>
    </source>
</evidence>
<protein>
    <submittedName>
        <fullName evidence="1">Uncharacterized protein</fullName>
    </submittedName>
</protein>
<dbReference type="Proteomes" id="UP000663853">
    <property type="component" value="Unassembled WGS sequence"/>
</dbReference>
<organism evidence="1 2">
    <name type="scientific">Rhizoctonia solani</name>
    <dbReference type="NCBI Taxonomy" id="456999"/>
    <lineage>
        <taxon>Eukaryota</taxon>
        <taxon>Fungi</taxon>
        <taxon>Dikarya</taxon>
        <taxon>Basidiomycota</taxon>
        <taxon>Agaricomycotina</taxon>
        <taxon>Agaricomycetes</taxon>
        <taxon>Cantharellales</taxon>
        <taxon>Ceratobasidiaceae</taxon>
        <taxon>Rhizoctonia</taxon>
    </lineage>
</organism>
<evidence type="ECO:0000313" key="2">
    <source>
        <dbReference type="Proteomes" id="UP000663853"/>
    </source>
</evidence>
<proteinExistence type="predicted"/>